<gene>
    <name evidence="2" type="ORF">EVEC_LOCUS12625</name>
</gene>
<dbReference type="AlphaFoldDB" id="A0A0N4VR29"/>
<dbReference type="PROSITE" id="PS50088">
    <property type="entry name" value="ANK_REPEAT"/>
    <property type="match status" value="1"/>
</dbReference>
<dbReference type="STRING" id="51028.A0A0N4VR29"/>
<sequence length="66" mass="7213">MTVKKLVQGKSELVNYSTPLNHRYTGLHYAAKGGHLNVARFLLREGAKVNVQTGVSVWSGNDGKCI</sequence>
<dbReference type="PROSITE" id="PS50297">
    <property type="entry name" value="ANK_REP_REGION"/>
    <property type="match status" value="1"/>
</dbReference>
<evidence type="ECO:0000313" key="3">
    <source>
        <dbReference type="Proteomes" id="UP000274131"/>
    </source>
</evidence>
<reference evidence="2 3" key="2">
    <citation type="submission" date="2018-10" db="EMBL/GenBank/DDBJ databases">
        <authorList>
            <consortium name="Pathogen Informatics"/>
        </authorList>
    </citation>
    <scope>NUCLEOTIDE SEQUENCE [LARGE SCALE GENOMIC DNA]</scope>
</reference>
<dbReference type="SMART" id="SM00248">
    <property type="entry name" value="ANK"/>
    <property type="match status" value="1"/>
</dbReference>
<evidence type="ECO:0000313" key="2">
    <source>
        <dbReference type="EMBL" id="VDD97874.1"/>
    </source>
</evidence>
<keyword evidence="1" id="KW-0040">ANK repeat</keyword>
<organism evidence="4">
    <name type="scientific">Enterobius vermicularis</name>
    <name type="common">Human pinworm</name>
    <dbReference type="NCBI Taxonomy" id="51028"/>
    <lineage>
        <taxon>Eukaryota</taxon>
        <taxon>Metazoa</taxon>
        <taxon>Ecdysozoa</taxon>
        <taxon>Nematoda</taxon>
        <taxon>Chromadorea</taxon>
        <taxon>Rhabditida</taxon>
        <taxon>Spirurina</taxon>
        <taxon>Oxyuridomorpha</taxon>
        <taxon>Oxyuroidea</taxon>
        <taxon>Oxyuridae</taxon>
        <taxon>Enterobius</taxon>
    </lineage>
</organism>
<name>A0A0N4VR29_ENTVE</name>
<accession>A0A0N4VR29</accession>
<keyword evidence="3" id="KW-1185">Reference proteome</keyword>
<dbReference type="Proteomes" id="UP000274131">
    <property type="component" value="Unassembled WGS sequence"/>
</dbReference>
<feature type="repeat" description="ANK" evidence="1">
    <location>
        <begin position="22"/>
        <end position="54"/>
    </location>
</feature>
<dbReference type="Gene3D" id="1.25.40.20">
    <property type="entry name" value="Ankyrin repeat-containing domain"/>
    <property type="match status" value="1"/>
</dbReference>
<dbReference type="InterPro" id="IPR036770">
    <property type="entry name" value="Ankyrin_rpt-contain_sf"/>
</dbReference>
<protein>
    <submittedName>
        <fullName evidence="4">ANK_REP_REGION domain-containing protein</fullName>
    </submittedName>
</protein>
<reference evidence="4" key="1">
    <citation type="submission" date="2017-02" db="UniProtKB">
        <authorList>
            <consortium name="WormBaseParasite"/>
        </authorList>
    </citation>
    <scope>IDENTIFICATION</scope>
</reference>
<dbReference type="Pfam" id="PF00023">
    <property type="entry name" value="Ank"/>
    <property type="match status" value="1"/>
</dbReference>
<dbReference type="WBParaSite" id="EVEC_0001348901-mRNA-1">
    <property type="protein sequence ID" value="EVEC_0001348901-mRNA-1"/>
    <property type="gene ID" value="EVEC_0001348901"/>
</dbReference>
<dbReference type="OrthoDB" id="60433at2759"/>
<dbReference type="SUPFAM" id="SSF48403">
    <property type="entry name" value="Ankyrin repeat"/>
    <property type="match status" value="1"/>
</dbReference>
<proteinExistence type="predicted"/>
<dbReference type="EMBL" id="UXUI01015543">
    <property type="protein sequence ID" value="VDD97874.1"/>
    <property type="molecule type" value="Genomic_DNA"/>
</dbReference>
<evidence type="ECO:0000313" key="4">
    <source>
        <dbReference type="WBParaSite" id="EVEC_0001348901-mRNA-1"/>
    </source>
</evidence>
<evidence type="ECO:0000256" key="1">
    <source>
        <dbReference type="PROSITE-ProRule" id="PRU00023"/>
    </source>
</evidence>
<dbReference type="InterPro" id="IPR002110">
    <property type="entry name" value="Ankyrin_rpt"/>
</dbReference>